<keyword evidence="1" id="KW-0479">Metal-binding</keyword>
<keyword evidence="8" id="KW-1185">Reference proteome</keyword>
<evidence type="ECO:0000259" key="6">
    <source>
        <dbReference type="PROSITE" id="PS50016"/>
    </source>
</evidence>
<proteinExistence type="predicted"/>
<comment type="caution">
    <text evidence="7">The sequence shown here is derived from an EMBL/GenBank/DDBJ whole genome shotgun (WGS) entry which is preliminary data.</text>
</comment>
<dbReference type="PROSITE" id="PS01359">
    <property type="entry name" value="ZF_PHD_1"/>
    <property type="match status" value="1"/>
</dbReference>
<evidence type="ECO:0000256" key="4">
    <source>
        <dbReference type="PROSITE-ProRule" id="PRU00146"/>
    </source>
</evidence>
<dbReference type="InterPro" id="IPR019786">
    <property type="entry name" value="Zinc_finger_PHD-type_CS"/>
</dbReference>
<keyword evidence="2 4" id="KW-0863">Zinc-finger</keyword>
<organism evidence="7 8">
    <name type="scientific">Chionoecetes opilio</name>
    <name type="common">Atlantic snow crab</name>
    <name type="synonym">Cancer opilio</name>
    <dbReference type="NCBI Taxonomy" id="41210"/>
    <lineage>
        <taxon>Eukaryota</taxon>
        <taxon>Metazoa</taxon>
        <taxon>Ecdysozoa</taxon>
        <taxon>Arthropoda</taxon>
        <taxon>Crustacea</taxon>
        <taxon>Multicrustacea</taxon>
        <taxon>Malacostraca</taxon>
        <taxon>Eumalacostraca</taxon>
        <taxon>Eucarida</taxon>
        <taxon>Decapoda</taxon>
        <taxon>Pleocyemata</taxon>
        <taxon>Brachyura</taxon>
        <taxon>Eubrachyura</taxon>
        <taxon>Majoidea</taxon>
        <taxon>Majidae</taxon>
        <taxon>Chionoecetes</taxon>
    </lineage>
</organism>
<dbReference type="PROSITE" id="PS50016">
    <property type="entry name" value="ZF_PHD_2"/>
    <property type="match status" value="1"/>
</dbReference>
<evidence type="ECO:0000256" key="5">
    <source>
        <dbReference type="SAM" id="MobiDB-lite"/>
    </source>
</evidence>
<protein>
    <recommendedName>
        <fullName evidence="6">PHD-type domain-containing protein</fullName>
    </recommendedName>
</protein>
<sequence>MVCRNCEEEERRRRFTCKHSYEKVTEKDIGLECDKCLEWHHTQCKEEEVETYQILQRNNKNIFWICSVCNPQVRKNLKEDECNQEEFMKIRKELHDSTEANKVVMKKMNEMKEKLKDGKNRGNGQGDFEAELANMKKMMEKQKEKLDEIEKRMDERDEELV</sequence>
<gene>
    <name evidence="7" type="ORF">GWK47_037953</name>
</gene>
<accession>A0A8J4YEG3</accession>
<evidence type="ECO:0000256" key="1">
    <source>
        <dbReference type="ARBA" id="ARBA00022723"/>
    </source>
</evidence>
<feature type="region of interest" description="Disordered" evidence="5">
    <location>
        <begin position="139"/>
        <end position="161"/>
    </location>
</feature>
<evidence type="ECO:0000313" key="8">
    <source>
        <dbReference type="Proteomes" id="UP000770661"/>
    </source>
</evidence>
<evidence type="ECO:0000256" key="3">
    <source>
        <dbReference type="ARBA" id="ARBA00022833"/>
    </source>
</evidence>
<feature type="compositionally biased region" description="Basic and acidic residues" evidence="5">
    <location>
        <begin position="139"/>
        <end position="155"/>
    </location>
</feature>
<dbReference type="GO" id="GO:0008270">
    <property type="term" value="F:zinc ion binding"/>
    <property type="evidence" value="ECO:0007669"/>
    <property type="project" value="UniProtKB-KW"/>
</dbReference>
<name>A0A8J4YEG3_CHIOP</name>
<dbReference type="OrthoDB" id="5989495at2759"/>
<dbReference type="InterPro" id="IPR013083">
    <property type="entry name" value="Znf_RING/FYVE/PHD"/>
</dbReference>
<dbReference type="SUPFAM" id="SSF57903">
    <property type="entry name" value="FYVE/PHD zinc finger"/>
    <property type="match status" value="1"/>
</dbReference>
<reference evidence="7" key="1">
    <citation type="submission" date="2020-07" db="EMBL/GenBank/DDBJ databases">
        <title>The High-quality genome of the commercially important snow crab, Chionoecetes opilio.</title>
        <authorList>
            <person name="Jeong J.-H."/>
            <person name="Ryu S."/>
        </authorList>
    </citation>
    <scope>NUCLEOTIDE SEQUENCE</scope>
    <source>
        <strain evidence="7">MADBK_172401_WGS</strain>
        <tissue evidence="7">Digestive gland</tissue>
    </source>
</reference>
<dbReference type="AlphaFoldDB" id="A0A8J4YEG3"/>
<dbReference type="InterPro" id="IPR011011">
    <property type="entry name" value="Znf_FYVE_PHD"/>
</dbReference>
<dbReference type="InterPro" id="IPR019787">
    <property type="entry name" value="Znf_PHD-finger"/>
</dbReference>
<feature type="domain" description="PHD-type" evidence="6">
    <location>
        <begin position="1"/>
        <end position="72"/>
    </location>
</feature>
<dbReference type="EMBL" id="JACEEZ010005278">
    <property type="protein sequence ID" value="KAG0725772.1"/>
    <property type="molecule type" value="Genomic_DNA"/>
</dbReference>
<evidence type="ECO:0000256" key="2">
    <source>
        <dbReference type="ARBA" id="ARBA00022771"/>
    </source>
</evidence>
<dbReference type="Proteomes" id="UP000770661">
    <property type="component" value="Unassembled WGS sequence"/>
</dbReference>
<keyword evidence="3" id="KW-0862">Zinc</keyword>
<evidence type="ECO:0000313" key="7">
    <source>
        <dbReference type="EMBL" id="KAG0725772.1"/>
    </source>
</evidence>
<dbReference type="Gene3D" id="3.30.40.10">
    <property type="entry name" value="Zinc/RING finger domain, C3HC4 (zinc finger)"/>
    <property type="match status" value="1"/>
</dbReference>